<gene>
    <name evidence="1" type="ORF">BJY14_004719</name>
</gene>
<accession>A0A7Y9EJL3</accession>
<organism evidence="1 2">
    <name type="scientific">Actinomadura luteofluorescens</name>
    <dbReference type="NCBI Taxonomy" id="46163"/>
    <lineage>
        <taxon>Bacteria</taxon>
        <taxon>Bacillati</taxon>
        <taxon>Actinomycetota</taxon>
        <taxon>Actinomycetes</taxon>
        <taxon>Streptosporangiales</taxon>
        <taxon>Thermomonosporaceae</taxon>
        <taxon>Actinomadura</taxon>
    </lineage>
</organism>
<evidence type="ECO:0000313" key="1">
    <source>
        <dbReference type="EMBL" id="NYD48736.1"/>
    </source>
</evidence>
<dbReference type="Proteomes" id="UP000529783">
    <property type="component" value="Unassembled WGS sequence"/>
</dbReference>
<evidence type="ECO:0000313" key="2">
    <source>
        <dbReference type="Proteomes" id="UP000529783"/>
    </source>
</evidence>
<comment type="caution">
    <text evidence="1">The sequence shown here is derived from an EMBL/GenBank/DDBJ whole genome shotgun (WGS) entry which is preliminary data.</text>
</comment>
<dbReference type="RefSeq" id="WP_179845596.1">
    <property type="nucleotide sequence ID" value="NZ_JACCBA010000001.1"/>
</dbReference>
<reference evidence="1 2" key="1">
    <citation type="submission" date="2020-07" db="EMBL/GenBank/DDBJ databases">
        <title>Sequencing the genomes of 1000 actinobacteria strains.</title>
        <authorList>
            <person name="Klenk H.-P."/>
        </authorList>
    </citation>
    <scope>NUCLEOTIDE SEQUENCE [LARGE SCALE GENOMIC DNA]</scope>
    <source>
        <strain evidence="1 2">DSM 40398</strain>
    </source>
</reference>
<keyword evidence="2" id="KW-1185">Reference proteome</keyword>
<protein>
    <submittedName>
        <fullName evidence="1">Uncharacterized protein</fullName>
    </submittedName>
</protein>
<sequence>MGTEATTAADVLDLFNVTPATKEKYSYWAARRAHVVSHVSAHQTLAAYSIRPGDIEEVCRKTAANYREHALGEIQRGDVAQIVDIRDWRPDFAFTHVFHFTLESLGHVPTWQEFRQFASEDQRARTMLWEPAQEKIAEVAGSGVTGQTARAAMQWRIGNAFYSFLREIYVLANLRSTGLDVRIHPLADALFRVDAWLGRTILNLYVVNPKFRAGIKGRKERPEDLLAAAPEPFCFETFSLPAADKFGRVHLPSREAIEGAVEALSDIG</sequence>
<proteinExistence type="predicted"/>
<dbReference type="AlphaFoldDB" id="A0A7Y9EJL3"/>
<dbReference type="EMBL" id="JACCBA010000001">
    <property type="protein sequence ID" value="NYD48736.1"/>
    <property type="molecule type" value="Genomic_DNA"/>
</dbReference>
<name>A0A7Y9EJL3_9ACTN</name>